<dbReference type="Gene3D" id="3.40.50.11990">
    <property type="entry name" value="RNA polymerase II accessory factor, Cdc73 C-terminal domain"/>
    <property type="match status" value="1"/>
</dbReference>
<evidence type="ECO:0000256" key="2">
    <source>
        <dbReference type="ARBA" id="ARBA00010427"/>
    </source>
</evidence>
<proteinExistence type="inferred from homology"/>
<dbReference type="InterPro" id="IPR007852">
    <property type="entry name" value="Cdc73/Parafibromin"/>
</dbReference>
<name>A0AAD5WT97_9PEZI</name>
<dbReference type="PANTHER" id="PTHR12466">
    <property type="entry name" value="CDC73 DOMAIN PROTEIN"/>
    <property type="match status" value="1"/>
</dbReference>
<keyword evidence="4" id="KW-0539">Nucleus</keyword>
<evidence type="ECO:0000313" key="8">
    <source>
        <dbReference type="Proteomes" id="UP001201980"/>
    </source>
</evidence>
<sequence length="424" mass="47189">MMASATIQDALLLFRQSVATQRPLIPTTSATPNPSAKETPLAQATHLQFNLSPAPVCLPLDTPTRYVDSNGAPFDLRSVYFAYSNHQRTIPEYNGLVEQLNAEFASAGISHRVHGVSFVERLELVTWLEGADECARIKPLEGAPATTVDKSISGAPAAGAAGASRSGKGTMDPRLAAVYNGERRMGDRNSILRGIKPTDFSHVRKLSALFLSKKPSNGTSSSQTSLPLNQKPTTRRPDPIILLSPSASSLLRLTNIKSFLESGRFIPPDAPALNSNLNLLHITRIVKDIDPHRPMRFILVEGCEQFKPDYWNRVVAVFTTGQQWQFKSYKWPKPTDLFKHVQGVYVGYRDDEVPEMVKSWGHRVVSTSVDRWRESDASKLGREIPIVTKDVNYRDREAADHIWKTIESNMRTKGWRRDACPTSI</sequence>
<keyword evidence="3" id="KW-0804">Transcription</keyword>
<keyword evidence="8" id="KW-1185">Reference proteome</keyword>
<feature type="domain" description="Cell division control protein 73 C-terminal" evidence="6">
    <location>
        <begin position="236"/>
        <end position="408"/>
    </location>
</feature>
<dbReference type="Proteomes" id="UP001201980">
    <property type="component" value="Unassembled WGS sequence"/>
</dbReference>
<protein>
    <recommendedName>
        <fullName evidence="6">Cell division control protein 73 C-terminal domain-containing protein</fullName>
    </recommendedName>
</protein>
<dbReference type="AlphaFoldDB" id="A0AAD5WT97"/>
<gene>
    <name evidence="7" type="ORF">MKZ38_001151</name>
</gene>
<dbReference type="Pfam" id="PF05179">
    <property type="entry name" value="CDC73_C"/>
    <property type="match status" value="1"/>
</dbReference>
<dbReference type="EMBL" id="JAKWBI020000129">
    <property type="protein sequence ID" value="KAJ2901961.1"/>
    <property type="molecule type" value="Genomic_DNA"/>
</dbReference>
<evidence type="ECO:0000256" key="3">
    <source>
        <dbReference type="ARBA" id="ARBA00023163"/>
    </source>
</evidence>
<evidence type="ECO:0000256" key="5">
    <source>
        <dbReference type="SAM" id="MobiDB-lite"/>
    </source>
</evidence>
<feature type="region of interest" description="Disordered" evidence="5">
    <location>
        <begin position="214"/>
        <end position="239"/>
    </location>
</feature>
<evidence type="ECO:0000256" key="1">
    <source>
        <dbReference type="ARBA" id="ARBA00004123"/>
    </source>
</evidence>
<dbReference type="InterPro" id="IPR038103">
    <property type="entry name" value="CDC73_C_sf"/>
</dbReference>
<dbReference type="PANTHER" id="PTHR12466:SF8">
    <property type="entry name" value="PARAFIBROMIN"/>
    <property type="match status" value="1"/>
</dbReference>
<feature type="compositionally biased region" description="Polar residues" evidence="5">
    <location>
        <begin position="214"/>
        <end position="232"/>
    </location>
</feature>
<dbReference type="GO" id="GO:0016593">
    <property type="term" value="C:Cdc73/Paf1 complex"/>
    <property type="evidence" value="ECO:0007669"/>
    <property type="project" value="InterPro"/>
</dbReference>
<dbReference type="GO" id="GO:0032968">
    <property type="term" value="P:positive regulation of transcription elongation by RNA polymerase II"/>
    <property type="evidence" value="ECO:0007669"/>
    <property type="project" value="TreeGrafter"/>
</dbReference>
<comment type="caution">
    <text evidence="7">The sequence shown here is derived from an EMBL/GenBank/DDBJ whole genome shotgun (WGS) entry which is preliminary data.</text>
</comment>
<evidence type="ECO:0000313" key="7">
    <source>
        <dbReference type="EMBL" id="KAJ2901961.1"/>
    </source>
</evidence>
<reference evidence="7" key="1">
    <citation type="submission" date="2022-07" db="EMBL/GenBank/DDBJ databases">
        <title>Draft genome sequence of Zalerion maritima ATCC 34329, a (micro)plastics degrading marine fungus.</title>
        <authorList>
            <person name="Paco A."/>
            <person name="Goncalves M.F.M."/>
            <person name="Rocha-Santos T.A.P."/>
            <person name="Alves A."/>
        </authorList>
    </citation>
    <scope>NUCLEOTIDE SEQUENCE</scope>
    <source>
        <strain evidence="7">ATCC 34329</strain>
    </source>
</reference>
<comment type="similarity">
    <text evidence="2">Belongs to the CDC73 family.</text>
</comment>
<comment type="subcellular location">
    <subcellularLocation>
        <location evidence="1">Nucleus</location>
    </subcellularLocation>
</comment>
<dbReference type="GO" id="GO:0006368">
    <property type="term" value="P:transcription elongation by RNA polymerase II"/>
    <property type="evidence" value="ECO:0007669"/>
    <property type="project" value="InterPro"/>
</dbReference>
<evidence type="ECO:0000259" key="6">
    <source>
        <dbReference type="Pfam" id="PF05179"/>
    </source>
</evidence>
<evidence type="ECO:0000256" key="4">
    <source>
        <dbReference type="ARBA" id="ARBA00023242"/>
    </source>
</evidence>
<dbReference type="FunFam" id="3.40.50.11990:FF:000003">
    <property type="entry name" value="Pol II transcription elongation factor subunit Cdc73"/>
    <property type="match status" value="1"/>
</dbReference>
<dbReference type="GO" id="GO:0000993">
    <property type="term" value="F:RNA polymerase II complex binding"/>
    <property type="evidence" value="ECO:0007669"/>
    <property type="project" value="TreeGrafter"/>
</dbReference>
<organism evidence="7 8">
    <name type="scientific">Zalerion maritima</name>
    <dbReference type="NCBI Taxonomy" id="339359"/>
    <lineage>
        <taxon>Eukaryota</taxon>
        <taxon>Fungi</taxon>
        <taxon>Dikarya</taxon>
        <taxon>Ascomycota</taxon>
        <taxon>Pezizomycotina</taxon>
        <taxon>Sordariomycetes</taxon>
        <taxon>Lulworthiomycetidae</taxon>
        <taxon>Lulworthiales</taxon>
        <taxon>Lulworthiaceae</taxon>
        <taxon>Zalerion</taxon>
    </lineage>
</organism>
<dbReference type="InterPro" id="IPR031336">
    <property type="entry name" value="CDC73_C"/>
</dbReference>
<accession>A0AAD5WT97</accession>